<dbReference type="AlphaFoldDB" id="E0TEC7"/>
<dbReference type="eggNOG" id="COG2942">
    <property type="taxonomic scope" value="Bacteria"/>
</dbReference>
<evidence type="ECO:0000313" key="6">
    <source>
        <dbReference type="Proteomes" id="UP000001302"/>
    </source>
</evidence>
<dbReference type="Pfam" id="PF22640">
    <property type="entry name" value="ManC_GMP_beta-helix"/>
    <property type="match status" value="1"/>
</dbReference>
<dbReference type="PANTHER" id="PTHR46390:SF1">
    <property type="entry name" value="MANNOSE-1-PHOSPHATE GUANYLYLTRANSFERASE"/>
    <property type="match status" value="1"/>
</dbReference>
<dbReference type="InterPro" id="IPR049577">
    <property type="entry name" value="GMPP_N"/>
</dbReference>
<name>E0TEC7_PARBH</name>
<dbReference type="Gene3D" id="3.90.550.10">
    <property type="entry name" value="Spore Coat Polysaccharide Biosynthesis Protein SpsA, Chain A"/>
    <property type="match status" value="1"/>
</dbReference>
<dbReference type="PANTHER" id="PTHR46390">
    <property type="entry name" value="MANNOSE-1-PHOSPHATE GUANYLYLTRANSFERASE"/>
    <property type="match status" value="1"/>
</dbReference>
<keyword evidence="2 5" id="KW-0413">Isomerase</keyword>
<dbReference type="KEGG" id="pbr:PB2503_07182"/>
<accession>E0TEC7</accession>
<proteinExistence type="inferred from homology"/>
<dbReference type="eggNOG" id="COG0836">
    <property type="taxonomic scope" value="Bacteria"/>
</dbReference>
<dbReference type="InterPro" id="IPR008928">
    <property type="entry name" value="6-hairpin_glycosidase_sf"/>
</dbReference>
<dbReference type="STRING" id="314260.PB2503_07182"/>
<sequence length="751" mass="82565">MGSTFFPVILSGGSGTRLWPISRSYSPKQLETLFGDASLLVHTARRLRAHPGAGPVNILCSSRYGQRIVDQLEADGLNWSTLIEEPMGRDTAAAAGIAASWARATHGDEAVVVLLPADHYVDDLNAFHDALTKAVEAAAHGRIALIGITPDGPNTGYGYIRREQDKLDGLTCYPIRAFVEKPDLTKARAYVESGDYLWNSGIYAMRADVFLEELVRYEPKIAQGVAAAFDGRTVTDRSGRQILRFSADQFSAIPKTSIDYAVAERTHKGAVARGHFPWSDIGNWQSLRELTADPETGNSLKGQVVLHNSRECLVYGHNKPIAVVGLEKVTVVDTEDALLVCADDSVQSVKDVHTILAEEANACALHRSGDLDGALIRHRAWASDWLMRQAFPRWASDGIDPRHGGSVETLDEAGRPATDAPTRCRVQARQIYAYAKALELGWSGAAPILEGLVSFYTTNCRGEQGGYIYATHPDGTPADETIDTYDQAFSLFAFAWAYKATGDLRFRKLGEEAFSFLEEHLDHPQGGYREGVDVGGPRRANPHMHLLEAGLAWADLHGEERGLRLANEMVGLYKERFRVDGVLREYFEDDLSPILSHDNDALTEIMPGHLYEWSWLLKEYERVTGTPAPSPAVPIAFAEQFGHVKTLGLVADAIGADGRQAEGATSRLWPQTEFIRWHLSFGSAPQKLAALAMLDRMKEAFLFEGEAKAGLWRDQLRADGTIIKNVSPASTFYHLVGCLTVPDLILSRPRS</sequence>
<dbReference type="Gene3D" id="1.50.10.10">
    <property type="match status" value="1"/>
</dbReference>
<keyword evidence="6" id="KW-1185">Reference proteome</keyword>
<dbReference type="HOGENOM" id="CLU_021512_0_0_5"/>
<dbReference type="InterPro" id="IPR051161">
    <property type="entry name" value="Mannose-6P_isomerase_type2"/>
</dbReference>
<dbReference type="GO" id="GO:0016853">
    <property type="term" value="F:isomerase activity"/>
    <property type="evidence" value="ECO:0007669"/>
    <property type="project" value="UniProtKB-KW"/>
</dbReference>
<dbReference type="Proteomes" id="UP000001302">
    <property type="component" value="Chromosome"/>
</dbReference>
<reference evidence="5 6" key="2">
    <citation type="journal article" date="2011" name="J. Bacteriol.">
        <title>Complete genome sequence of strain HTCC2503T of Parvularcula bermudensis, the type species of the order "Parvularculales" in the class Alphaproteobacteria.</title>
        <authorList>
            <person name="Oh H.M."/>
            <person name="Kang I."/>
            <person name="Vergin K.L."/>
            <person name="Kang D."/>
            <person name="Rhee K.H."/>
            <person name="Giovannoni S.J."/>
            <person name="Cho J.C."/>
        </authorList>
    </citation>
    <scope>NUCLEOTIDE SEQUENCE [LARGE SCALE GENOMIC DNA]</scope>
    <source>
        <strain evidence="6">ATCC BAA-594 / HTCC2503 / KCTC 12087</strain>
    </source>
</reference>
<evidence type="ECO:0000256" key="2">
    <source>
        <dbReference type="ARBA" id="ARBA00023235"/>
    </source>
</evidence>
<evidence type="ECO:0000259" key="4">
    <source>
        <dbReference type="Pfam" id="PF22640"/>
    </source>
</evidence>
<feature type="domain" description="MannoseP isomerase/GMP-like beta-helix" evidence="4">
    <location>
        <begin position="302"/>
        <end position="352"/>
    </location>
</feature>
<dbReference type="Pfam" id="PF07221">
    <property type="entry name" value="GlcNAc_2-epim"/>
    <property type="match status" value="1"/>
</dbReference>
<dbReference type="InterPro" id="IPR054566">
    <property type="entry name" value="ManC/GMP-like_b-helix"/>
</dbReference>
<evidence type="ECO:0000313" key="5">
    <source>
        <dbReference type="EMBL" id="ADM09502.1"/>
    </source>
</evidence>
<evidence type="ECO:0000256" key="1">
    <source>
        <dbReference type="ARBA" id="ARBA00008558"/>
    </source>
</evidence>
<reference evidence="6" key="1">
    <citation type="submission" date="2010-08" db="EMBL/GenBank/DDBJ databases">
        <title>Genome sequence of Parvularcula bermudensis HTCC2503.</title>
        <authorList>
            <person name="Kang D.-M."/>
            <person name="Oh H.-M."/>
            <person name="Cho J.-C."/>
        </authorList>
    </citation>
    <scope>NUCLEOTIDE SEQUENCE [LARGE SCALE GENOMIC DNA]</scope>
    <source>
        <strain evidence="6">ATCC BAA-594 / HTCC2503 / KCTC 12087</strain>
    </source>
</reference>
<dbReference type="CDD" id="cd02509">
    <property type="entry name" value="GDP-M1P_Guanylyltransferase"/>
    <property type="match status" value="1"/>
</dbReference>
<protein>
    <submittedName>
        <fullName evidence="5">Phosphomannose isomerase</fullName>
    </submittedName>
</protein>
<dbReference type="InterPro" id="IPR005835">
    <property type="entry name" value="NTP_transferase_dom"/>
</dbReference>
<dbReference type="RefSeq" id="WP_013300476.1">
    <property type="nucleotide sequence ID" value="NC_014414.1"/>
</dbReference>
<dbReference type="InterPro" id="IPR012341">
    <property type="entry name" value="6hp_glycosidase-like_sf"/>
</dbReference>
<dbReference type="InterPro" id="IPR029044">
    <property type="entry name" value="Nucleotide-diphossugar_trans"/>
</dbReference>
<dbReference type="GO" id="GO:0005975">
    <property type="term" value="P:carbohydrate metabolic process"/>
    <property type="evidence" value="ECO:0007669"/>
    <property type="project" value="InterPro"/>
</dbReference>
<gene>
    <name evidence="5" type="ordered locus">PB2503_07182</name>
</gene>
<dbReference type="GO" id="GO:0009298">
    <property type="term" value="P:GDP-mannose biosynthetic process"/>
    <property type="evidence" value="ECO:0007669"/>
    <property type="project" value="TreeGrafter"/>
</dbReference>
<dbReference type="SUPFAM" id="SSF159283">
    <property type="entry name" value="Guanosine diphospho-D-mannose pyrophosphorylase/mannose-6-phosphate isomerase linker domain"/>
    <property type="match status" value="1"/>
</dbReference>
<dbReference type="Pfam" id="PF00483">
    <property type="entry name" value="NTP_transferase"/>
    <property type="match status" value="1"/>
</dbReference>
<evidence type="ECO:0000259" key="3">
    <source>
        <dbReference type="Pfam" id="PF00483"/>
    </source>
</evidence>
<dbReference type="GO" id="GO:0004475">
    <property type="term" value="F:mannose-1-phosphate guanylyltransferase (GTP) activity"/>
    <property type="evidence" value="ECO:0007669"/>
    <property type="project" value="InterPro"/>
</dbReference>
<comment type="similarity">
    <text evidence="1">Belongs to the N-acylglucosamine 2-epimerase family.</text>
</comment>
<dbReference type="SUPFAM" id="SSF48208">
    <property type="entry name" value="Six-hairpin glycosidases"/>
    <property type="match status" value="1"/>
</dbReference>
<dbReference type="SUPFAM" id="SSF53448">
    <property type="entry name" value="Nucleotide-diphospho-sugar transferases"/>
    <property type="match status" value="1"/>
</dbReference>
<organism evidence="5 6">
    <name type="scientific">Parvularcula bermudensis (strain ATCC BAA-594 / HTCC2503 / KCTC 12087)</name>
    <dbReference type="NCBI Taxonomy" id="314260"/>
    <lineage>
        <taxon>Bacteria</taxon>
        <taxon>Pseudomonadati</taxon>
        <taxon>Pseudomonadota</taxon>
        <taxon>Alphaproteobacteria</taxon>
        <taxon>Parvularculales</taxon>
        <taxon>Parvularculaceae</taxon>
        <taxon>Parvularcula</taxon>
    </lineage>
</organism>
<dbReference type="InterPro" id="IPR010819">
    <property type="entry name" value="AGE/CE"/>
</dbReference>
<dbReference type="OrthoDB" id="9806359at2"/>
<dbReference type="EMBL" id="CP002156">
    <property type="protein sequence ID" value="ADM09502.1"/>
    <property type="molecule type" value="Genomic_DNA"/>
</dbReference>
<feature type="domain" description="Nucleotidyl transferase" evidence="3">
    <location>
        <begin position="7"/>
        <end position="293"/>
    </location>
</feature>